<dbReference type="SUPFAM" id="SSF103039">
    <property type="entry name" value="CheC-like"/>
    <property type="match status" value="1"/>
</dbReference>
<dbReference type="PANTHER" id="PTHR39452">
    <property type="entry name" value="CHEY-P PHOSPHATASE CHEX"/>
    <property type="match status" value="1"/>
</dbReference>
<feature type="domain" description="Chemotaxis phosphatase CheX-like" evidence="2">
    <location>
        <begin position="51"/>
        <end position="143"/>
    </location>
</feature>
<keyword evidence="1" id="KW-0145">Chemotaxis</keyword>
<evidence type="ECO:0000313" key="3">
    <source>
        <dbReference type="EMBL" id="SMD38346.1"/>
    </source>
</evidence>
<dbReference type="AlphaFoldDB" id="A0A1W2GPZ7"/>
<evidence type="ECO:0000256" key="1">
    <source>
        <dbReference type="ARBA" id="ARBA00022500"/>
    </source>
</evidence>
<reference evidence="3 4" key="1">
    <citation type="submission" date="2017-04" db="EMBL/GenBank/DDBJ databases">
        <authorList>
            <person name="Afonso C.L."/>
            <person name="Miller P.J."/>
            <person name="Scott M.A."/>
            <person name="Spackman E."/>
            <person name="Goraichik I."/>
            <person name="Dimitrov K.M."/>
            <person name="Suarez D.L."/>
            <person name="Swayne D.E."/>
        </authorList>
    </citation>
    <scope>NUCLEOTIDE SEQUENCE [LARGE SCALE GENOMIC DNA]</scope>
    <source>
        <strain evidence="3 4">DSM 26133</strain>
    </source>
</reference>
<dbReference type="EMBL" id="FWYF01000004">
    <property type="protein sequence ID" value="SMD38346.1"/>
    <property type="molecule type" value="Genomic_DNA"/>
</dbReference>
<dbReference type="InterPro" id="IPR028051">
    <property type="entry name" value="CheX-like_dom"/>
</dbReference>
<dbReference type="STRING" id="692418.SAMN04488029_3760"/>
<evidence type="ECO:0000259" key="2">
    <source>
        <dbReference type="Pfam" id="PF13690"/>
    </source>
</evidence>
<evidence type="ECO:0000313" key="4">
    <source>
        <dbReference type="Proteomes" id="UP000192472"/>
    </source>
</evidence>
<proteinExistence type="predicted"/>
<dbReference type="Gene3D" id="3.40.1550.10">
    <property type="entry name" value="CheC-like"/>
    <property type="match status" value="1"/>
</dbReference>
<dbReference type="GO" id="GO:0006935">
    <property type="term" value="P:chemotaxis"/>
    <property type="evidence" value="ECO:0007669"/>
    <property type="project" value="UniProtKB-KW"/>
</dbReference>
<sequence>MYKEKEKVEFEETCQLFINSVNNYFGHLTGEVSQTSVPYLKTVDNVMLKDYTGMIGISGDRKGFVYISGDTNLYKELVTLFLDIEEPSSSDLLDMAGELSNVVSGNVRETYGKNFMISVPIVFKGAPEKLKFPKGVPIYVIPIKWKSHEAFIVIGLN</sequence>
<dbReference type="RefSeq" id="WP_084374377.1">
    <property type="nucleotide sequence ID" value="NZ_FWYF01000004.1"/>
</dbReference>
<dbReference type="Pfam" id="PF13690">
    <property type="entry name" value="CheX"/>
    <property type="match status" value="1"/>
</dbReference>
<organism evidence="3 4">
    <name type="scientific">Reichenbachiella faecimaris</name>
    <dbReference type="NCBI Taxonomy" id="692418"/>
    <lineage>
        <taxon>Bacteria</taxon>
        <taxon>Pseudomonadati</taxon>
        <taxon>Bacteroidota</taxon>
        <taxon>Cytophagia</taxon>
        <taxon>Cytophagales</taxon>
        <taxon>Reichenbachiellaceae</taxon>
        <taxon>Reichenbachiella</taxon>
    </lineage>
</organism>
<dbReference type="Proteomes" id="UP000192472">
    <property type="component" value="Unassembled WGS sequence"/>
</dbReference>
<protein>
    <submittedName>
        <fullName evidence="3">Chemotaxis protein CheX</fullName>
    </submittedName>
</protein>
<dbReference type="CDD" id="cd17906">
    <property type="entry name" value="CheX"/>
    <property type="match status" value="1"/>
</dbReference>
<dbReference type="InterPro" id="IPR038756">
    <property type="entry name" value="CheX-like"/>
</dbReference>
<keyword evidence="4" id="KW-1185">Reference proteome</keyword>
<dbReference type="InterPro" id="IPR028976">
    <property type="entry name" value="CheC-like_sf"/>
</dbReference>
<dbReference type="OrthoDB" id="9788100at2"/>
<accession>A0A1W2GPZ7</accession>
<name>A0A1W2GPZ7_REIFA</name>
<dbReference type="PANTHER" id="PTHR39452:SF1">
    <property type="entry name" value="CHEY-P PHOSPHATASE CHEX"/>
    <property type="match status" value="1"/>
</dbReference>
<gene>
    <name evidence="3" type="ORF">SAMN04488029_3760</name>
</gene>